<reference evidence="1 2" key="1">
    <citation type="submission" date="2024-03" db="EMBL/GenBank/DDBJ databases">
        <title>Cognatishimia coralii sp. nov., a marine bacterium isolated from coral surrounding seawater.</title>
        <authorList>
            <person name="Liu X."/>
            <person name="Liu S."/>
            <person name="Sun H."/>
            <person name="Zhang Y."/>
        </authorList>
    </citation>
    <scope>NUCLEOTIDE SEQUENCE [LARGE SCALE GENOMIC DNA]</scope>
    <source>
        <strain evidence="1 2">D5M38</strain>
    </source>
</reference>
<comment type="caution">
    <text evidence="1">The sequence shown here is derived from an EMBL/GenBank/DDBJ whole genome shotgun (WGS) entry which is preliminary data.</text>
</comment>
<dbReference type="RefSeq" id="WP_339404603.1">
    <property type="nucleotide sequence ID" value="NZ_JBBGAZ010000014.1"/>
</dbReference>
<protein>
    <submittedName>
        <fullName evidence="1">SRPBCC family protein</fullName>
    </submittedName>
</protein>
<sequence>MQDFTTLPKVTVTRDTSVPAAAIWKVLSDLPALADWAPGIDAADVTSETISGIGATRAVTTAQFGVILHEVTHWVENQHFAYVTADSGPFSRTFTSYEVSENAVSVTLSFEVKPGAMEVEQAQAVLNKGLTATLQALELRARMAMA</sequence>
<dbReference type="Gene3D" id="3.30.530.20">
    <property type="match status" value="1"/>
</dbReference>
<name>A0ABU8QKJ9_9RHOB</name>
<gene>
    <name evidence="1" type="ORF">WG622_16965</name>
</gene>
<keyword evidence="2" id="KW-1185">Reference proteome</keyword>
<accession>A0ABU8QKJ9</accession>
<evidence type="ECO:0000313" key="2">
    <source>
        <dbReference type="Proteomes" id="UP001368270"/>
    </source>
</evidence>
<dbReference type="Proteomes" id="UP001368270">
    <property type="component" value="Unassembled WGS sequence"/>
</dbReference>
<proteinExistence type="predicted"/>
<dbReference type="SUPFAM" id="SSF55961">
    <property type="entry name" value="Bet v1-like"/>
    <property type="match status" value="1"/>
</dbReference>
<dbReference type="Pfam" id="PF10604">
    <property type="entry name" value="Polyketide_cyc2"/>
    <property type="match status" value="1"/>
</dbReference>
<evidence type="ECO:0000313" key="1">
    <source>
        <dbReference type="EMBL" id="MEJ5219949.1"/>
    </source>
</evidence>
<organism evidence="1 2">
    <name type="scientific">Cognatishimia coralii</name>
    <dbReference type="NCBI Taxonomy" id="3083254"/>
    <lineage>
        <taxon>Bacteria</taxon>
        <taxon>Pseudomonadati</taxon>
        <taxon>Pseudomonadota</taxon>
        <taxon>Alphaproteobacteria</taxon>
        <taxon>Rhodobacterales</taxon>
        <taxon>Paracoccaceae</taxon>
        <taxon>Cognatishimia</taxon>
    </lineage>
</organism>
<dbReference type="EMBL" id="JBBGAZ010000014">
    <property type="protein sequence ID" value="MEJ5219949.1"/>
    <property type="molecule type" value="Genomic_DNA"/>
</dbReference>
<dbReference type="InterPro" id="IPR019587">
    <property type="entry name" value="Polyketide_cyclase/dehydratase"/>
</dbReference>
<dbReference type="InterPro" id="IPR023393">
    <property type="entry name" value="START-like_dom_sf"/>
</dbReference>